<evidence type="ECO:0000313" key="2">
    <source>
        <dbReference type="EMBL" id="KAK5694780.1"/>
    </source>
</evidence>
<dbReference type="EMBL" id="JAVRQU010000015">
    <property type="protein sequence ID" value="KAK5694780.1"/>
    <property type="molecule type" value="Genomic_DNA"/>
</dbReference>
<dbReference type="InterPro" id="IPR012337">
    <property type="entry name" value="RNaseH-like_sf"/>
</dbReference>
<gene>
    <name evidence="2" type="ORF">LTR97_009370</name>
</gene>
<dbReference type="InterPro" id="IPR036397">
    <property type="entry name" value="RNaseH_sf"/>
</dbReference>
<feature type="compositionally biased region" description="Basic and acidic residues" evidence="1">
    <location>
        <begin position="294"/>
        <end position="312"/>
    </location>
</feature>
<reference evidence="2" key="1">
    <citation type="submission" date="2023-08" db="EMBL/GenBank/DDBJ databases">
        <title>Black Yeasts Isolated from many extreme environments.</title>
        <authorList>
            <person name="Coleine C."/>
            <person name="Stajich J.E."/>
            <person name="Selbmann L."/>
        </authorList>
    </citation>
    <scope>NUCLEOTIDE SEQUENCE</scope>
    <source>
        <strain evidence="2">CCFEE 5810</strain>
    </source>
</reference>
<evidence type="ECO:0008006" key="4">
    <source>
        <dbReference type="Google" id="ProtNLM"/>
    </source>
</evidence>
<comment type="caution">
    <text evidence="2">The sequence shown here is derived from an EMBL/GenBank/DDBJ whole genome shotgun (WGS) entry which is preliminary data.</text>
</comment>
<proteinExistence type="predicted"/>
<name>A0AAN7VPG3_9PEZI</name>
<dbReference type="Proteomes" id="UP001310594">
    <property type="component" value="Unassembled WGS sequence"/>
</dbReference>
<dbReference type="AlphaFoldDB" id="A0AAN7VPG3"/>
<dbReference type="Gene3D" id="3.30.420.10">
    <property type="entry name" value="Ribonuclease H-like superfamily/Ribonuclease H"/>
    <property type="match status" value="1"/>
</dbReference>
<dbReference type="SUPFAM" id="SSF53098">
    <property type="entry name" value="Ribonuclease H-like"/>
    <property type="match status" value="1"/>
</dbReference>
<accession>A0AAN7VPG3</accession>
<protein>
    <recommendedName>
        <fullName evidence="4">Exonuclease domain-containing protein</fullName>
    </recommendedName>
</protein>
<evidence type="ECO:0000313" key="3">
    <source>
        <dbReference type="Proteomes" id="UP001310594"/>
    </source>
</evidence>
<feature type="compositionally biased region" description="Polar residues" evidence="1">
    <location>
        <begin position="275"/>
        <end position="285"/>
    </location>
</feature>
<sequence length="312" mass="34576">MAPLAPRTATMSRSEAKARVARLVAVPDHAKLFGTAATAPTATQVTAPISLIPNPEPKKKNVLPRPCRATQTWPLFHLLFEGEPCFFDIEFQKYRPLGAPKEIHRIGRIAILNSKGQVVLDVYAAYPRVEGVAKCRLLPEYGVEWEDLLYQIGAVKAIKVEQWVKRIVQARPVVMHGGKQDLTSFFFETNIWATSRIIDTQVVFSDQQPSDGTPSLKTLAKTIINRPIQRVFHSPVEDADAMRQILLTRMPYDRDAELAKVMAKHTNVKNAAKRGNNTANRANQTGYGGNKQADGGDLKAGDIKDGAEKRVT</sequence>
<organism evidence="2 3">
    <name type="scientific">Elasticomyces elasticus</name>
    <dbReference type="NCBI Taxonomy" id="574655"/>
    <lineage>
        <taxon>Eukaryota</taxon>
        <taxon>Fungi</taxon>
        <taxon>Dikarya</taxon>
        <taxon>Ascomycota</taxon>
        <taxon>Pezizomycotina</taxon>
        <taxon>Dothideomycetes</taxon>
        <taxon>Dothideomycetidae</taxon>
        <taxon>Mycosphaerellales</taxon>
        <taxon>Teratosphaeriaceae</taxon>
        <taxon>Elasticomyces</taxon>
    </lineage>
</organism>
<dbReference type="GO" id="GO:0003676">
    <property type="term" value="F:nucleic acid binding"/>
    <property type="evidence" value="ECO:0007669"/>
    <property type="project" value="InterPro"/>
</dbReference>
<feature type="region of interest" description="Disordered" evidence="1">
    <location>
        <begin position="270"/>
        <end position="312"/>
    </location>
</feature>
<evidence type="ECO:0000256" key="1">
    <source>
        <dbReference type="SAM" id="MobiDB-lite"/>
    </source>
</evidence>